<comment type="caution">
    <text evidence="1">The sequence shown here is derived from an EMBL/GenBank/DDBJ whole genome shotgun (WGS) entry which is preliminary data.</text>
</comment>
<name>A0A2N0P568_9GLOM</name>
<sequence>MSNVPVPIPSRLTLTPKQKKELHDIPSSDFINNVWKSQTDADSFLREHDLTLEDEPKRKFKVRYSDKVKSIWIFQCCCGIDPTLRRKENAKNDNSKARKSRQIYEFVGCLAFARVKIFKNNCIGVIGYLTHSDDCQRQKPSYVLDNCKKTKNEIKNYEYLTECKTKENEIKNYEYVTECKTKEVDVENNDQYATKTEECNDIENDEFVIKINAERFEKEIKDWDVSNNKLRSKDEIEISPNNNNAKCCVTNKEIYLLPNISEY</sequence>
<dbReference type="EMBL" id="LLXJ01001480">
    <property type="protein sequence ID" value="PKC01968.1"/>
    <property type="molecule type" value="Genomic_DNA"/>
</dbReference>
<protein>
    <submittedName>
        <fullName evidence="1">Uncharacterized protein</fullName>
    </submittedName>
</protein>
<evidence type="ECO:0000313" key="2">
    <source>
        <dbReference type="Proteomes" id="UP000232722"/>
    </source>
</evidence>
<dbReference type="VEuPathDB" id="FungiDB:FUN_014424"/>
<dbReference type="VEuPathDB" id="FungiDB:RhiirA1_386406"/>
<dbReference type="Proteomes" id="UP000232722">
    <property type="component" value="Unassembled WGS sequence"/>
</dbReference>
<proteinExistence type="predicted"/>
<organism evidence="1 2">
    <name type="scientific">Rhizophagus irregularis</name>
    <dbReference type="NCBI Taxonomy" id="588596"/>
    <lineage>
        <taxon>Eukaryota</taxon>
        <taxon>Fungi</taxon>
        <taxon>Fungi incertae sedis</taxon>
        <taxon>Mucoromycota</taxon>
        <taxon>Glomeromycotina</taxon>
        <taxon>Glomeromycetes</taxon>
        <taxon>Glomerales</taxon>
        <taxon>Glomeraceae</taxon>
        <taxon>Rhizophagus</taxon>
    </lineage>
</organism>
<dbReference type="AlphaFoldDB" id="A0A2N0P568"/>
<accession>A0A2N0P568</accession>
<evidence type="ECO:0000313" key="1">
    <source>
        <dbReference type="EMBL" id="PKC01968.1"/>
    </source>
</evidence>
<gene>
    <name evidence="1" type="ORF">RhiirA5_381319</name>
</gene>
<reference evidence="1 2" key="2">
    <citation type="submission" date="2017-09" db="EMBL/GenBank/DDBJ databases">
        <title>Extensive intraspecific genome diversity in a model arbuscular mycorrhizal fungus.</title>
        <authorList>
            <person name="Chen E.C."/>
            <person name="Morin E."/>
            <person name="Beaudet D."/>
            <person name="Noel J."/>
            <person name="Ndikumana S."/>
            <person name="Charron P."/>
            <person name="St-Onge C."/>
            <person name="Giorgi J."/>
            <person name="Grigoriev I.V."/>
            <person name="Roux C."/>
            <person name="Martin F.M."/>
            <person name="Corradi N."/>
        </authorList>
    </citation>
    <scope>NUCLEOTIDE SEQUENCE [LARGE SCALE GENOMIC DNA]</scope>
    <source>
        <strain evidence="1 2">A5</strain>
    </source>
</reference>
<reference evidence="1 2" key="1">
    <citation type="submission" date="2016-04" db="EMBL/GenBank/DDBJ databases">
        <title>Genome analyses suggest a sexual origin of heterokaryosis in a supposedly ancient asexual fungus.</title>
        <authorList>
            <person name="Ropars J."/>
            <person name="Sedzielewska K."/>
            <person name="Noel J."/>
            <person name="Charron P."/>
            <person name="Farinelli L."/>
            <person name="Marton T."/>
            <person name="Kruger M."/>
            <person name="Pelin A."/>
            <person name="Brachmann A."/>
            <person name="Corradi N."/>
        </authorList>
    </citation>
    <scope>NUCLEOTIDE SEQUENCE [LARGE SCALE GENOMIC DNA]</scope>
    <source>
        <strain evidence="1 2">A5</strain>
    </source>
</reference>
<dbReference type="VEuPathDB" id="FungiDB:RhiirFUN_011602"/>